<dbReference type="PANTHER" id="PTHR43201">
    <property type="entry name" value="ACYL-COA SYNTHETASE"/>
    <property type="match status" value="1"/>
</dbReference>
<accession>A0ABS4W0X9</accession>
<dbReference type="InterPro" id="IPR025110">
    <property type="entry name" value="AMP-bd_C"/>
</dbReference>
<keyword evidence="2 5" id="KW-0436">Ligase</keyword>
<reference evidence="5 6" key="1">
    <citation type="submission" date="2021-03" db="EMBL/GenBank/DDBJ databases">
        <title>Sequencing the genomes of 1000 actinobacteria strains.</title>
        <authorList>
            <person name="Klenk H.-P."/>
        </authorList>
    </citation>
    <scope>NUCLEOTIDE SEQUENCE [LARGE SCALE GENOMIC DNA]</scope>
    <source>
        <strain evidence="5 6">DSM 45256</strain>
    </source>
</reference>
<name>A0ABS4W0X9_9PSEU</name>
<evidence type="ECO:0000313" key="6">
    <source>
        <dbReference type="Proteomes" id="UP001519295"/>
    </source>
</evidence>
<dbReference type="InterPro" id="IPR000873">
    <property type="entry name" value="AMP-dep_synth/lig_dom"/>
</dbReference>
<proteinExistence type="inferred from homology"/>
<dbReference type="InterPro" id="IPR042099">
    <property type="entry name" value="ANL_N_sf"/>
</dbReference>
<gene>
    <name evidence="5" type="ORF">JOF36_005527</name>
</gene>
<evidence type="ECO:0000259" key="4">
    <source>
        <dbReference type="Pfam" id="PF13193"/>
    </source>
</evidence>
<dbReference type="PANTHER" id="PTHR43201:SF5">
    <property type="entry name" value="MEDIUM-CHAIN ACYL-COA LIGASE ACSF2, MITOCHONDRIAL"/>
    <property type="match status" value="1"/>
</dbReference>
<dbReference type="InterPro" id="IPR029045">
    <property type="entry name" value="ClpP/crotonase-like_dom_sf"/>
</dbReference>
<dbReference type="Gene3D" id="3.30.300.30">
    <property type="match status" value="1"/>
</dbReference>
<evidence type="ECO:0000256" key="2">
    <source>
        <dbReference type="ARBA" id="ARBA00022598"/>
    </source>
</evidence>
<dbReference type="CDD" id="cd06558">
    <property type="entry name" value="crotonase-like"/>
    <property type="match status" value="1"/>
</dbReference>
<dbReference type="SUPFAM" id="SSF56801">
    <property type="entry name" value="Acetyl-CoA synthetase-like"/>
    <property type="match status" value="1"/>
</dbReference>
<comment type="similarity">
    <text evidence="1">Belongs to the ATP-dependent AMP-binding enzyme family.</text>
</comment>
<evidence type="ECO:0000256" key="1">
    <source>
        <dbReference type="ARBA" id="ARBA00006432"/>
    </source>
</evidence>
<evidence type="ECO:0000259" key="3">
    <source>
        <dbReference type="Pfam" id="PF00501"/>
    </source>
</evidence>
<dbReference type="PROSITE" id="PS00455">
    <property type="entry name" value="AMP_BINDING"/>
    <property type="match status" value="1"/>
</dbReference>
<dbReference type="Pfam" id="PF13193">
    <property type="entry name" value="AMP-binding_C"/>
    <property type="match status" value="1"/>
</dbReference>
<dbReference type="Pfam" id="PF00501">
    <property type="entry name" value="AMP-binding"/>
    <property type="match status" value="1"/>
</dbReference>
<dbReference type="Gene3D" id="3.40.50.12780">
    <property type="entry name" value="N-terminal domain of ligase-like"/>
    <property type="match status" value="1"/>
</dbReference>
<dbReference type="GO" id="GO:0016874">
    <property type="term" value="F:ligase activity"/>
    <property type="evidence" value="ECO:0007669"/>
    <property type="project" value="UniProtKB-KW"/>
</dbReference>
<dbReference type="InterPro" id="IPR045851">
    <property type="entry name" value="AMP-bd_C_sf"/>
</dbReference>
<dbReference type="Proteomes" id="UP001519295">
    <property type="component" value="Unassembled WGS sequence"/>
</dbReference>
<comment type="caution">
    <text evidence="5">The sequence shown here is derived from an EMBL/GenBank/DDBJ whole genome shotgun (WGS) entry which is preliminary data.</text>
</comment>
<dbReference type="EMBL" id="JAGINU010000001">
    <property type="protein sequence ID" value="MBP2369831.1"/>
    <property type="molecule type" value="Genomic_DNA"/>
</dbReference>
<feature type="domain" description="AMP-dependent synthetase/ligase" evidence="3">
    <location>
        <begin position="29"/>
        <end position="396"/>
    </location>
</feature>
<dbReference type="RefSeq" id="WP_210032427.1">
    <property type="nucleotide sequence ID" value="NZ_JAGINU010000001.1"/>
</dbReference>
<sequence>MSAPTEAPPTVASGWRPPFEAANVAELLARRAELTPDSLFAVDEHRTRVTFAELASDVDRAAAGLLALGVRPGDVVSWQLPNRLSTIVLSLALCRLGAVQNPLVMLLRERELTFICGQARTAHLFVTGEFRGTDFGAVGAAVAAAVPGLRAHVVDPAAPLGPVAGALPEGDPATLPPRPTGDGPAEVRWLIYTSGTTSDPKGAKHTDRGLMAASDVFCANLRVTSEDQTATLLPLAHVGGIAHVLTSLRTGSSLVTSAVFDPATTIDLLAENRITLLGSGLPFIKAYLARQRTQPDRPLFPHIRVTLCGGAGRPAALHEQVRRELGGIGIVSGYGMTECPYFTWGTPEDTDVEHATAEGRPGPGGEVVAVKADGTRAAPGEEGELRVRGPQLMLGYVDSSLDEGAFDEHGFFRTGDLGTVGENGTVTVTGRIKDVIIRKMENISAREVEEFLADAPGVADVAVIGLPDEETGERACAVVVPTDPAAPPTLPDLTAHLRARGLSTRKFPEQLEVLPELPRNAMGKVVKRDLQVRFAPAPAPGAAVRTPLGELSTVVYEVDAHVATLTLNRPDRLNSFNRTMTEEIAEVWRHVRDDDDVHVVVLRAAGDRAFCTGLDVREGPWWSDQNQWNQEDPGVLLGPRQHRVWKPVIAAVHGMAAGGGMYFLNEADIVICSEDATFFDPHANGGMVSALEPMGMLRRGVPLGDVLRWALAGNEERITAPTALRLGLVTEVVPRDRLWPAARALADEIASRRPASIQGTVRAIWESLDLPPSVAAQRGFAYAQLGNVGREKLRPSGGGEKRYR</sequence>
<dbReference type="SUPFAM" id="SSF52096">
    <property type="entry name" value="ClpP/crotonase"/>
    <property type="match status" value="1"/>
</dbReference>
<dbReference type="Pfam" id="PF00378">
    <property type="entry name" value="ECH_1"/>
    <property type="match status" value="1"/>
</dbReference>
<dbReference type="InterPro" id="IPR001753">
    <property type="entry name" value="Enoyl-CoA_hydra/iso"/>
</dbReference>
<dbReference type="Gene3D" id="3.90.226.10">
    <property type="entry name" value="2-enoyl-CoA Hydratase, Chain A, domain 1"/>
    <property type="match status" value="1"/>
</dbReference>
<keyword evidence="6" id="KW-1185">Reference proteome</keyword>
<dbReference type="InterPro" id="IPR020845">
    <property type="entry name" value="AMP-binding_CS"/>
</dbReference>
<protein>
    <submittedName>
        <fullName evidence="5">Acyl-CoA synthetase (AMP-forming)/AMP-acid ligase II/enoyl-CoA hydratase/carnithine racemase</fullName>
    </submittedName>
</protein>
<feature type="domain" description="AMP-binding enzyme C-terminal" evidence="4">
    <location>
        <begin position="447"/>
        <end position="524"/>
    </location>
</feature>
<evidence type="ECO:0000313" key="5">
    <source>
        <dbReference type="EMBL" id="MBP2369831.1"/>
    </source>
</evidence>
<organism evidence="5 6">
    <name type="scientific">Pseudonocardia parietis</name>
    <dbReference type="NCBI Taxonomy" id="570936"/>
    <lineage>
        <taxon>Bacteria</taxon>
        <taxon>Bacillati</taxon>
        <taxon>Actinomycetota</taxon>
        <taxon>Actinomycetes</taxon>
        <taxon>Pseudonocardiales</taxon>
        <taxon>Pseudonocardiaceae</taxon>
        <taxon>Pseudonocardia</taxon>
    </lineage>
</organism>